<gene>
    <name evidence="2" type="ORF">F3J38_13820</name>
</gene>
<dbReference type="EMBL" id="VWXD01000004">
    <property type="protein sequence ID" value="NIF01129.1"/>
    <property type="molecule type" value="Genomic_DNA"/>
</dbReference>
<evidence type="ECO:0000256" key="1">
    <source>
        <dbReference type="SAM" id="SignalP"/>
    </source>
</evidence>
<feature type="chain" id="PRO_5045106561" description="Lipoprotein" evidence="1">
    <location>
        <begin position="21"/>
        <end position="184"/>
    </location>
</feature>
<keyword evidence="1" id="KW-0732">Signal</keyword>
<comment type="caution">
    <text evidence="2">The sequence shown here is derived from an EMBL/GenBank/DDBJ whole genome shotgun (WGS) entry which is preliminary data.</text>
</comment>
<evidence type="ECO:0000313" key="2">
    <source>
        <dbReference type="EMBL" id="NIF01129.1"/>
    </source>
</evidence>
<organism evidence="2 3">
    <name type="scientific">Candidatus Pantoea formicae</name>
    <dbReference type="NCBI Taxonomy" id="2608355"/>
    <lineage>
        <taxon>Bacteria</taxon>
        <taxon>Pseudomonadati</taxon>
        <taxon>Pseudomonadota</taxon>
        <taxon>Gammaproteobacteria</taxon>
        <taxon>Enterobacterales</taxon>
        <taxon>Erwiniaceae</taxon>
        <taxon>Pantoea</taxon>
    </lineage>
</organism>
<protein>
    <recommendedName>
        <fullName evidence="4">Lipoprotein</fullName>
    </recommendedName>
</protein>
<reference evidence="2 3" key="1">
    <citation type="journal article" date="2019" name="bioRxiv">
        <title>Bacteria contribute to plant secondary compound degradation in a generalist herbivore system.</title>
        <authorList>
            <person name="Francoeur C.B."/>
            <person name="Khadempour L."/>
            <person name="Moreira-Soto R.D."/>
            <person name="Gotting K."/>
            <person name="Book A.J."/>
            <person name="Pinto-Tomas A.A."/>
            <person name="Keefover-Ring K."/>
            <person name="Currie C.R."/>
        </authorList>
    </citation>
    <scope>NUCLEOTIDE SEQUENCE [LARGE SCALE GENOMIC DNA]</scope>
    <source>
        <strain evidence="2 3">Acro-805</strain>
    </source>
</reference>
<keyword evidence="3" id="KW-1185">Reference proteome</keyword>
<proteinExistence type="predicted"/>
<feature type="signal peptide" evidence="1">
    <location>
        <begin position="1"/>
        <end position="20"/>
    </location>
</feature>
<name>A0ABX0QVR5_9GAMM</name>
<dbReference type="RefSeq" id="WP_167139245.1">
    <property type="nucleotide sequence ID" value="NZ_VWXD01000004.1"/>
</dbReference>
<evidence type="ECO:0000313" key="3">
    <source>
        <dbReference type="Proteomes" id="UP000780690"/>
    </source>
</evidence>
<dbReference type="Proteomes" id="UP000780690">
    <property type="component" value="Unassembled WGS sequence"/>
</dbReference>
<sequence>MSSSFFLMVSLLLISCPALSQISLKHENSSVFKGTVISDAEHYGLINVEVDNDQSFTIVSDGKVLGAIIQGKGWLRETQPVCFIGWSGENKKIDKFIPTIGQGDWETVGCHKIESVGLISKKDDENARVAIIYTVELSGRFGTDYYILSINKFNGRLQYDEETTKSFQNSYLRNIQALRKAYQN</sequence>
<accession>A0ABX0QVR5</accession>
<evidence type="ECO:0008006" key="4">
    <source>
        <dbReference type="Google" id="ProtNLM"/>
    </source>
</evidence>